<sequence length="664" mass="71034">MQDAMNWGGRQAVREETIVPSRVARMDAEAFVNGSSQNRILIKGGRVVNHDNIFDADVYIEDGVITQVGKDLTIPGGTRTIDARGKLVIPGGVDANTHLQMPSMGTRSVDDFYQGTKAALAGGTTTIIDMALPQKGESLLEAFEKWKQWAEDKACCDYALHVAVTWWGQQVAAEMDELVAKHGVNSFTMYMAYKDLLQLQDPEMIQVFKMCRNIGALALVHAENGDLIAENVKKLLQAGVTGPEGHALSRPEELEAEAVNRAATIANQVNCPLYVLNVMSKSAADVIVEKKKHGAVLFGEPIAASLATDGTHYWNKCWRHAAGHVTSPPLSQDPTTPGYLMDLLGSGSLDLASSANTTFTEGQKAAGKDDFTKIPHGLNGVEDRMSVVWERGVSAGKMDPCRFVAVTSANAAKIFNLYPQKGCIAVGSDADVVVWNPNRTRQINAKTHQQAADFNVFEGMICHGVPEYVVAGGRVVLDEGELRVSQGAGRFIATPPYSPHIYLRVHEREKVRFPRKVDRDAYEPGAPPVSSIKSVMEPAPFVASVTSNNGATSPSSNGHHHHHHHANGNGSVVGEVTSGVNGLSLTNGGGGSRKVSGEYKSPPGSANSAQGDGFHLRGATAAGSINMQDSTFSVSGAQIDDDTPRRSTIKVHNPPGGKSSGGFW</sequence>
<feature type="region of interest" description="Disordered" evidence="9">
    <location>
        <begin position="544"/>
        <end position="615"/>
    </location>
</feature>
<comment type="similarity">
    <text evidence="2">Belongs to the metallo-dependent hydrolases superfamily. Hydantoinase/dihydropyrimidinase family.</text>
</comment>
<dbReference type="InterPro" id="IPR011778">
    <property type="entry name" value="Hydantoinase/dihydroPyrase"/>
</dbReference>
<evidence type="ECO:0000256" key="3">
    <source>
        <dbReference type="ARBA" id="ARBA00011881"/>
    </source>
</evidence>
<dbReference type="OrthoDB" id="10258955at2759"/>
<proteinExistence type="inferred from homology"/>
<keyword evidence="5" id="KW-0378">Hydrolase</keyword>
<evidence type="ECO:0000256" key="9">
    <source>
        <dbReference type="SAM" id="MobiDB-lite"/>
    </source>
</evidence>
<keyword evidence="4" id="KW-0479">Metal-binding</keyword>
<keyword evidence="12" id="KW-1185">Reference proteome</keyword>
<organism evidence="11">
    <name type="scientific">Notodromas monacha</name>
    <dbReference type="NCBI Taxonomy" id="399045"/>
    <lineage>
        <taxon>Eukaryota</taxon>
        <taxon>Metazoa</taxon>
        <taxon>Ecdysozoa</taxon>
        <taxon>Arthropoda</taxon>
        <taxon>Crustacea</taxon>
        <taxon>Oligostraca</taxon>
        <taxon>Ostracoda</taxon>
        <taxon>Podocopa</taxon>
        <taxon>Podocopida</taxon>
        <taxon>Cypridocopina</taxon>
        <taxon>Cypridoidea</taxon>
        <taxon>Cyprididae</taxon>
        <taxon>Notodromas</taxon>
    </lineage>
</organism>
<accession>A0A7R9GAB4</accession>
<evidence type="ECO:0000256" key="5">
    <source>
        <dbReference type="ARBA" id="ARBA00022801"/>
    </source>
</evidence>
<name>A0A7R9GAB4_9CRUS</name>
<dbReference type="NCBIfam" id="TIGR02033">
    <property type="entry name" value="D-hydantoinase"/>
    <property type="match status" value="1"/>
</dbReference>
<dbReference type="EMBL" id="CAJPEX010000344">
    <property type="protein sequence ID" value="CAG0915174.1"/>
    <property type="molecule type" value="Genomic_DNA"/>
</dbReference>
<dbReference type="GO" id="GO:0006208">
    <property type="term" value="P:pyrimidine nucleobase catabolic process"/>
    <property type="evidence" value="ECO:0007669"/>
    <property type="project" value="TreeGrafter"/>
</dbReference>
<evidence type="ECO:0000256" key="1">
    <source>
        <dbReference type="ARBA" id="ARBA00001947"/>
    </source>
</evidence>
<comment type="subunit">
    <text evidence="3">Homotetramer.</text>
</comment>
<evidence type="ECO:0000313" key="12">
    <source>
        <dbReference type="Proteomes" id="UP000678499"/>
    </source>
</evidence>
<dbReference type="SUPFAM" id="SSF51556">
    <property type="entry name" value="Metallo-dependent hydrolases"/>
    <property type="match status" value="1"/>
</dbReference>
<dbReference type="Gene3D" id="2.30.40.10">
    <property type="entry name" value="Urease, subunit C, domain 1"/>
    <property type="match status" value="1"/>
</dbReference>
<dbReference type="PANTHER" id="PTHR11647:SF1">
    <property type="entry name" value="COLLAPSIN RESPONSE MEDIATOR PROTEIN"/>
    <property type="match status" value="1"/>
</dbReference>
<dbReference type="Gene3D" id="3.20.20.140">
    <property type="entry name" value="Metal-dependent hydrolases"/>
    <property type="match status" value="1"/>
</dbReference>
<reference evidence="11" key="1">
    <citation type="submission" date="2020-11" db="EMBL/GenBank/DDBJ databases">
        <authorList>
            <person name="Tran Van P."/>
        </authorList>
    </citation>
    <scope>NUCLEOTIDE SEQUENCE</scope>
</reference>
<dbReference type="InterPro" id="IPR006680">
    <property type="entry name" value="Amidohydro-rel"/>
</dbReference>
<evidence type="ECO:0000256" key="2">
    <source>
        <dbReference type="ARBA" id="ARBA00008829"/>
    </source>
</evidence>
<dbReference type="GO" id="GO:0046872">
    <property type="term" value="F:metal ion binding"/>
    <property type="evidence" value="ECO:0007669"/>
    <property type="project" value="UniProtKB-KW"/>
</dbReference>
<protein>
    <recommendedName>
        <fullName evidence="8">dihydropyrimidinase</fullName>
        <ecNumber evidence="8">3.5.2.2</ecNumber>
    </recommendedName>
</protein>
<dbReference type="EMBL" id="OA882381">
    <property type="protein sequence ID" value="CAD7275022.1"/>
    <property type="molecule type" value="Genomic_DNA"/>
</dbReference>
<evidence type="ECO:0000256" key="4">
    <source>
        <dbReference type="ARBA" id="ARBA00022723"/>
    </source>
</evidence>
<feature type="compositionally biased region" description="Polar residues" evidence="9">
    <location>
        <begin position="544"/>
        <end position="554"/>
    </location>
</feature>
<feature type="domain" description="Amidohydrolase-related" evidence="10">
    <location>
        <begin position="87"/>
        <end position="476"/>
    </location>
</feature>
<dbReference type="GO" id="GO:0005829">
    <property type="term" value="C:cytosol"/>
    <property type="evidence" value="ECO:0007669"/>
    <property type="project" value="TreeGrafter"/>
</dbReference>
<dbReference type="PANTHER" id="PTHR11647">
    <property type="entry name" value="HYDRANTOINASE/DIHYDROPYRIMIDINASE FAMILY MEMBER"/>
    <property type="match status" value="1"/>
</dbReference>
<evidence type="ECO:0000313" key="11">
    <source>
        <dbReference type="EMBL" id="CAD7275022.1"/>
    </source>
</evidence>
<dbReference type="AlphaFoldDB" id="A0A7R9GAB4"/>
<evidence type="ECO:0000256" key="8">
    <source>
        <dbReference type="ARBA" id="ARBA00039113"/>
    </source>
</evidence>
<evidence type="ECO:0000259" key="10">
    <source>
        <dbReference type="Pfam" id="PF01979"/>
    </source>
</evidence>
<dbReference type="EC" id="3.5.2.2" evidence="8"/>
<dbReference type="GO" id="GO:0004157">
    <property type="term" value="F:dihydropyrimidinase activity"/>
    <property type="evidence" value="ECO:0007669"/>
    <property type="project" value="UniProtKB-EC"/>
</dbReference>
<evidence type="ECO:0000256" key="7">
    <source>
        <dbReference type="ARBA" id="ARBA00036696"/>
    </source>
</evidence>
<gene>
    <name evidence="11" type="ORF">NMOB1V02_LOCUS2831</name>
</gene>
<dbReference type="CDD" id="cd01314">
    <property type="entry name" value="D-HYD"/>
    <property type="match status" value="1"/>
</dbReference>
<dbReference type="SUPFAM" id="SSF51338">
    <property type="entry name" value="Composite domain of metallo-dependent hydrolases"/>
    <property type="match status" value="2"/>
</dbReference>
<comment type="catalytic activity">
    <reaction evidence="7">
        <text>5,6-dihydrouracil + H2O = 3-(carbamoylamino)propanoate + H(+)</text>
        <dbReference type="Rhea" id="RHEA:16121"/>
        <dbReference type="ChEBI" id="CHEBI:11892"/>
        <dbReference type="ChEBI" id="CHEBI:15377"/>
        <dbReference type="ChEBI" id="CHEBI:15378"/>
        <dbReference type="ChEBI" id="CHEBI:15901"/>
        <dbReference type="EC" id="3.5.2.2"/>
    </reaction>
</comment>
<keyword evidence="6" id="KW-0862">Zinc</keyword>
<comment type="cofactor">
    <cofactor evidence="1">
        <name>Zn(2+)</name>
        <dbReference type="ChEBI" id="CHEBI:29105"/>
    </cofactor>
</comment>
<dbReference type="Proteomes" id="UP000678499">
    <property type="component" value="Unassembled WGS sequence"/>
</dbReference>
<feature type="region of interest" description="Disordered" evidence="9">
    <location>
        <begin position="637"/>
        <end position="664"/>
    </location>
</feature>
<dbReference type="InterPro" id="IPR011059">
    <property type="entry name" value="Metal-dep_hydrolase_composite"/>
</dbReference>
<dbReference type="FunFam" id="3.20.20.140:FF:000001">
    <property type="entry name" value="Dihydropyrimidinase like 3"/>
    <property type="match status" value="1"/>
</dbReference>
<dbReference type="InterPro" id="IPR050378">
    <property type="entry name" value="Metallo-dep_Hydrolases_sf"/>
</dbReference>
<evidence type="ECO:0000256" key="6">
    <source>
        <dbReference type="ARBA" id="ARBA00022833"/>
    </source>
</evidence>
<dbReference type="Pfam" id="PF01979">
    <property type="entry name" value="Amidohydro_1"/>
    <property type="match status" value="1"/>
</dbReference>
<dbReference type="InterPro" id="IPR032466">
    <property type="entry name" value="Metal_Hydrolase"/>
</dbReference>